<gene>
    <name evidence="2" type="ORF">KMW28_21950</name>
</gene>
<keyword evidence="1" id="KW-0732">Signal</keyword>
<dbReference type="EMBL" id="CP076133">
    <property type="protein sequence ID" value="QWG05091.1"/>
    <property type="molecule type" value="Genomic_DNA"/>
</dbReference>
<proteinExistence type="predicted"/>
<dbReference type="Proteomes" id="UP000678679">
    <property type="component" value="Chromosome 2"/>
</dbReference>
<keyword evidence="3" id="KW-1185">Reference proteome</keyword>
<dbReference type="AlphaFoldDB" id="A0AAX1NDN6"/>
<dbReference type="KEGG" id="fya:KMW28_21950"/>
<protein>
    <submittedName>
        <fullName evidence="2">Uncharacterized protein</fullName>
    </submittedName>
</protein>
<accession>A0AAX1NDN6</accession>
<dbReference type="RefSeq" id="WP_169662231.1">
    <property type="nucleotide sequence ID" value="NZ_CP076133.1"/>
</dbReference>
<name>A0AAX1NDN6_9BACT</name>
<evidence type="ECO:0000313" key="3">
    <source>
        <dbReference type="Proteomes" id="UP000678679"/>
    </source>
</evidence>
<reference evidence="2 3" key="1">
    <citation type="submission" date="2021-05" db="EMBL/GenBank/DDBJ databases">
        <title>Comparative genomic studies on the polysaccharide-degrading batcterial strains of the Flammeovirga genus.</title>
        <authorList>
            <person name="Zewei F."/>
            <person name="Zheng Z."/>
            <person name="Yu L."/>
            <person name="Ruyue G."/>
            <person name="Yanhong M."/>
            <person name="Yuanyuan C."/>
            <person name="Jingyan G."/>
            <person name="Wenjun H."/>
        </authorList>
    </citation>
    <scope>NUCLEOTIDE SEQUENCE [LARGE SCALE GENOMIC DNA]</scope>
    <source>
        <strain evidence="2 3">NBRC:100898</strain>
    </source>
</reference>
<evidence type="ECO:0000256" key="1">
    <source>
        <dbReference type="SAM" id="SignalP"/>
    </source>
</evidence>
<sequence length="170" mass="19582">MKTIILFLILFSHQIIAQNSLQTEVTDIENKINNCSSKVIRDQLGGDCYIQSFLYKLNDIDVVKMMIDCGDHKNQIIYFVSDKQGKVIKKIDLINTPDFIRGYDVSNTLFDVVKKIKVDLEDKADDLNTLLISRDLILIPSELNDSEILEIQKEFDIELGLKTTKKERLK</sequence>
<feature type="signal peptide" evidence="1">
    <location>
        <begin position="1"/>
        <end position="17"/>
    </location>
</feature>
<feature type="chain" id="PRO_5044016023" evidence="1">
    <location>
        <begin position="18"/>
        <end position="170"/>
    </location>
</feature>
<organism evidence="2 3">
    <name type="scientific">Flammeovirga yaeyamensis</name>
    <dbReference type="NCBI Taxonomy" id="367791"/>
    <lineage>
        <taxon>Bacteria</taxon>
        <taxon>Pseudomonadati</taxon>
        <taxon>Bacteroidota</taxon>
        <taxon>Cytophagia</taxon>
        <taxon>Cytophagales</taxon>
        <taxon>Flammeovirgaceae</taxon>
        <taxon>Flammeovirga</taxon>
    </lineage>
</organism>
<evidence type="ECO:0000313" key="2">
    <source>
        <dbReference type="EMBL" id="QWG05091.1"/>
    </source>
</evidence>